<dbReference type="RefSeq" id="WP_184346919.1">
    <property type="nucleotide sequence ID" value="NZ_JACHJH010000002.1"/>
</dbReference>
<protein>
    <submittedName>
        <fullName evidence="2">Uncharacterized protein</fullName>
    </submittedName>
</protein>
<gene>
    <name evidence="2" type="ORF">FHS39_001174</name>
</gene>
<evidence type="ECO:0000313" key="3">
    <source>
        <dbReference type="Proteomes" id="UP000556084"/>
    </source>
</evidence>
<organism evidence="2 3">
    <name type="scientific">Streptomyces olivoverticillatus</name>
    <dbReference type="NCBI Taxonomy" id="66427"/>
    <lineage>
        <taxon>Bacteria</taxon>
        <taxon>Bacillati</taxon>
        <taxon>Actinomycetota</taxon>
        <taxon>Actinomycetes</taxon>
        <taxon>Kitasatosporales</taxon>
        <taxon>Streptomycetaceae</taxon>
        <taxon>Streptomyces</taxon>
    </lineage>
</organism>
<accession>A0A7W7LKZ0</accession>
<evidence type="ECO:0000313" key="2">
    <source>
        <dbReference type="EMBL" id="MBB4892163.1"/>
    </source>
</evidence>
<evidence type="ECO:0000256" key="1">
    <source>
        <dbReference type="SAM" id="MobiDB-lite"/>
    </source>
</evidence>
<dbReference type="Proteomes" id="UP000556084">
    <property type="component" value="Unassembled WGS sequence"/>
</dbReference>
<sequence>MPMPIHFGRGRRRALRRADPTRIARLAVGAGPHPWGIVISIRHVIAAALLVSGALTLTACGPSDDGGKSDAKGSASAAPSQPAGDNGDKGDKNDKGGDKGKGGGKSDCPTLAKGHKFIQVYSVTGAMNNVTAKDAKMACNSSMHEGAAYHSEGDDKTYHWKPGSKVTVIGKNGPEDRAKPTGDQLSGIGHVKLCADPERKGGNMATKPDTKEFCYGQNFYDVAVGSDDTITEMTELYGS</sequence>
<name>A0A7W7LKZ0_9ACTN</name>
<proteinExistence type="predicted"/>
<comment type="caution">
    <text evidence="2">The sequence shown here is derived from an EMBL/GenBank/DDBJ whole genome shotgun (WGS) entry which is preliminary data.</text>
</comment>
<dbReference type="AlphaFoldDB" id="A0A7W7LKZ0"/>
<dbReference type="EMBL" id="JACHJH010000002">
    <property type="protein sequence ID" value="MBB4892163.1"/>
    <property type="molecule type" value="Genomic_DNA"/>
</dbReference>
<reference evidence="2 3" key="1">
    <citation type="submission" date="2020-08" db="EMBL/GenBank/DDBJ databases">
        <title>Genomic Encyclopedia of Type Strains, Phase III (KMG-III): the genomes of soil and plant-associated and newly described type strains.</title>
        <authorList>
            <person name="Whitman W."/>
        </authorList>
    </citation>
    <scope>NUCLEOTIDE SEQUENCE [LARGE SCALE GENOMIC DNA]</scope>
    <source>
        <strain evidence="2 3">CECT 3266</strain>
    </source>
</reference>
<feature type="compositionally biased region" description="Low complexity" evidence="1">
    <location>
        <begin position="72"/>
        <end position="85"/>
    </location>
</feature>
<feature type="region of interest" description="Disordered" evidence="1">
    <location>
        <begin position="63"/>
        <end position="109"/>
    </location>
</feature>
<keyword evidence="3" id="KW-1185">Reference proteome</keyword>
<feature type="compositionally biased region" description="Basic and acidic residues" evidence="1">
    <location>
        <begin position="86"/>
        <end position="101"/>
    </location>
</feature>